<accession>A0A917AKW2</accession>
<evidence type="ECO:0000313" key="1">
    <source>
        <dbReference type="EMBL" id="GGE57865.1"/>
    </source>
</evidence>
<sequence length="65" mass="7235">MVQFHPDSESMPSALSRLWNMLRMNETAQVKGAMIVSKKPMYLSSECRPDGHCVNACPAQGHSRS</sequence>
<comment type="caution">
    <text evidence="1">The sequence shown here is derived from an EMBL/GenBank/DDBJ whole genome shotgun (WGS) entry which is preliminary data.</text>
</comment>
<reference evidence="1" key="1">
    <citation type="journal article" date="2014" name="Int. J. Syst. Evol. Microbiol.">
        <title>Complete genome sequence of Corynebacterium casei LMG S-19264T (=DSM 44701T), isolated from a smear-ripened cheese.</title>
        <authorList>
            <consortium name="US DOE Joint Genome Institute (JGI-PGF)"/>
            <person name="Walter F."/>
            <person name="Albersmeier A."/>
            <person name="Kalinowski J."/>
            <person name="Ruckert C."/>
        </authorList>
    </citation>
    <scope>NUCLEOTIDE SEQUENCE</scope>
    <source>
        <strain evidence="1">CGMCC 1.15388</strain>
    </source>
</reference>
<dbReference type="Proteomes" id="UP000633136">
    <property type="component" value="Unassembled WGS sequence"/>
</dbReference>
<protein>
    <recommendedName>
        <fullName evidence="3">4Fe-4S ferredoxin-type domain-containing protein</fullName>
    </recommendedName>
</protein>
<gene>
    <name evidence="1" type="ORF">GCM10011401_00730</name>
</gene>
<proteinExistence type="predicted"/>
<evidence type="ECO:0000313" key="2">
    <source>
        <dbReference type="Proteomes" id="UP000633136"/>
    </source>
</evidence>
<name>A0A917AKW2_9MICC</name>
<evidence type="ECO:0008006" key="3">
    <source>
        <dbReference type="Google" id="ProtNLM"/>
    </source>
</evidence>
<dbReference type="EMBL" id="BMIS01000001">
    <property type="protein sequence ID" value="GGE57865.1"/>
    <property type="molecule type" value="Genomic_DNA"/>
</dbReference>
<reference evidence="1" key="2">
    <citation type="submission" date="2020-09" db="EMBL/GenBank/DDBJ databases">
        <authorList>
            <person name="Sun Q."/>
            <person name="Zhou Y."/>
        </authorList>
    </citation>
    <scope>NUCLEOTIDE SEQUENCE</scope>
    <source>
        <strain evidence="1">CGMCC 1.15388</strain>
    </source>
</reference>
<dbReference type="AlphaFoldDB" id="A0A917AKW2"/>
<keyword evidence="2" id="KW-1185">Reference proteome</keyword>
<organism evidence="1 2">
    <name type="scientific">Nesterenkonia cremea</name>
    <dbReference type="NCBI Taxonomy" id="1882340"/>
    <lineage>
        <taxon>Bacteria</taxon>
        <taxon>Bacillati</taxon>
        <taxon>Actinomycetota</taxon>
        <taxon>Actinomycetes</taxon>
        <taxon>Micrococcales</taxon>
        <taxon>Micrococcaceae</taxon>
        <taxon>Nesterenkonia</taxon>
    </lineage>
</organism>